<evidence type="ECO:0000313" key="4">
    <source>
        <dbReference type="EMBL" id="KAJ9634988.1"/>
    </source>
</evidence>
<dbReference type="GO" id="GO:0016491">
    <property type="term" value="F:oxidoreductase activity"/>
    <property type="evidence" value="ECO:0007669"/>
    <property type="project" value="UniProtKB-KW"/>
</dbReference>
<keyword evidence="5" id="KW-1185">Reference proteome</keyword>
<dbReference type="Gene3D" id="2.60.120.330">
    <property type="entry name" value="B-lactam Antibiotic, Isopenicillin N Synthase, Chain"/>
    <property type="match status" value="1"/>
</dbReference>
<protein>
    <recommendedName>
        <fullName evidence="3">Fe2OG dioxygenase domain-containing protein</fullName>
    </recommendedName>
</protein>
<dbReference type="GO" id="GO:0044283">
    <property type="term" value="P:small molecule biosynthetic process"/>
    <property type="evidence" value="ECO:0007669"/>
    <property type="project" value="UniProtKB-ARBA"/>
</dbReference>
<reference evidence="4" key="1">
    <citation type="submission" date="2022-10" db="EMBL/GenBank/DDBJ databases">
        <title>Culturing micro-colonial fungi from biological soil crusts in the Mojave desert and describing Neophaeococcomyces mojavensis, and introducing the new genera and species Taxawa tesnikishii.</title>
        <authorList>
            <person name="Kurbessoian T."/>
            <person name="Stajich J.E."/>
        </authorList>
    </citation>
    <scope>NUCLEOTIDE SEQUENCE</scope>
    <source>
        <strain evidence="4">TK_35</strain>
    </source>
</reference>
<comment type="similarity">
    <text evidence="1 2">Belongs to the iron/ascorbate-dependent oxidoreductase family.</text>
</comment>
<evidence type="ECO:0000256" key="1">
    <source>
        <dbReference type="ARBA" id="ARBA00008056"/>
    </source>
</evidence>
<dbReference type="InterPro" id="IPR026992">
    <property type="entry name" value="DIOX_N"/>
</dbReference>
<accession>A0AA39CY07</accession>
<dbReference type="Pfam" id="PF03171">
    <property type="entry name" value="2OG-FeII_Oxy"/>
    <property type="match status" value="1"/>
</dbReference>
<dbReference type="AlphaFoldDB" id="A0AA39CY07"/>
<keyword evidence="2" id="KW-0408">Iron</keyword>
<dbReference type="PROSITE" id="PS51471">
    <property type="entry name" value="FE2OG_OXY"/>
    <property type="match status" value="1"/>
</dbReference>
<comment type="caution">
    <text evidence="4">The sequence shown here is derived from an EMBL/GenBank/DDBJ whole genome shotgun (WGS) entry which is preliminary data.</text>
</comment>
<dbReference type="SUPFAM" id="SSF51197">
    <property type="entry name" value="Clavaminate synthase-like"/>
    <property type="match status" value="1"/>
</dbReference>
<organism evidence="4 5">
    <name type="scientific">Knufia peltigerae</name>
    <dbReference type="NCBI Taxonomy" id="1002370"/>
    <lineage>
        <taxon>Eukaryota</taxon>
        <taxon>Fungi</taxon>
        <taxon>Dikarya</taxon>
        <taxon>Ascomycota</taxon>
        <taxon>Pezizomycotina</taxon>
        <taxon>Eurotiomycetes</taxon>
        <taxon>Chaetothyriomycetidae</taxon>
        <taxon>Chaetothyriales</taxon>
        <taxon>Trichomeriaceae</taxon>
        <taxon>Knufia</taxon>
    </lineage>
</organism>
<feature type="domain" description="Fe2OG dioxygenase" evidence="3">
    <location>
        <begin position="185"/>
        <end position="310"/>
    </location>
</feature>
<keyword evidence="2" id="KW-0479">Metal-binding</keyword>
<gene>
    <name evidence="4" type="ORF">H2204_005943</name>
</gene>
<evidence type="ECO:0000313" key="5">
    <source>
        <dbReference type="Proteomes" id="UP001172681"/>
    </source>
</evidence>
<dbReference type="EMBL" id="JAPDRN010000035">
    <property type="protein sequence ID" value="KAJ9634988.1"/>
    <property type="molecule type" value="Genomic_DNA"/>
</dbReference>
<dbReference type="GO" id="GO:0046872">
    <property type="term" value="F:metal ion binding"/>
    <property type="evidence" value="ECO:0007669"/>
    <property type="project" value="UniProtKB-KW"/>
</dbReference>
<dbReference type="InterPro" id="IPR005123">
    <property type="entry name" value="Oxoglu/Fe-dep_dioxygenase_dom"/>
</dbReference>
<sequence>MPSATIPHEAKSSSGETIDLPLFDISHETPKLGKELVEAAAKWGFLWIAGSPDPDNGGDRSGYDLNEDIVDRVFDISRTFFMEASAYEKDHCKIKDNRGFVGMHIESLDPSKHQRGDFKQAFNLAEPDPTTGQWRQPIPSAFQTNDQTLQDFHARCRSTATRVLRLIALGLEMEDVDWLVRFHDGAPQASRFLHYPMLPRDSDYNPEVDIRAGAHSDYGSMTLLFTRPGQPGLEILSPDGETWASVPVFPEDYHSRTFPPIVVNIGDILSYWTNGLLKSTVHRVIVPPPPLSHDTDVPGDRFSIAIFVEPADDIVLVPMPSRLVEERTTGFKGEAVGYGGGVADRETLSTLTAGQYLKSRLAATYGSLLSSQK</sequence>
<keyword evidence="2" id="KW-0560">Oxidoreductase</keyword>
<name>A0AA39CY07_9EURO</name>
<dbReference type="InterPro" id="IPR044861">
    <property type="entry name" value="IPNS-like_FE2OG_OXY"/>
</dbReference>
<dbReference type="Pfam" id="PF14226">
    <property type="entry name" value="DIOX_N"/>
    <property type="match status" value="1"/>
</dbReference>
<proteinExistence type="inferred from homology"/>
<dbReference type="Proteomes" id="UP001172681">
    <property type="component" value="Unassembled WGS sequence"/>
</dbReference>
<dbReference type="PANTHER" id="PTHR47990">
    <property type="entry name" value="2-OXOGLUTARATE (2OG) AND FE(II)-DEPENDENT OXYGENASE SUPERFAMILY PROTEIN-RELATED"/>
    <property type="match status" value="1"/>
</dbReference>
<dbReference type="InterPro" id="IPR050231">
    <property type="entry name" value="Iron_ascorbate_oxido_reductase"/>
</dbReference>
<evidence type="ECO:0000256" key="2">
    <source>
        <dbReference type="RuleBase" id="RU003682"/>
    </source>
</evidence>
<dbReference type="InterPro" id="IPR027443">
    <property type="entry name" value="IPNS-like_sf"/>
</dbReference>
<evidence type="ECO:0000259" key="3">
    <source>
        <dbReference type="PROSITE" id="PS51471"/>
    </source>
</evidence>